<dbReference type="Pfam" id="PF00460">
    <property type="entry name" value="Flg_bb_rod"/>
    <property type="match status" value="1"/>
</dbReference>
<evidence type="ECO:0000259" key="2">
    <source>
        <dbReference type="Pfam" id="PF00460"/>
    </source>
</evidence>
<keyword evidence="3" id="KW-0282">Flagellum</keyword>
<reference evidence="3 4" key="2">
    <citation type="journal article" date="2014" name="FEMS Microbiol. Lett.">
        <title>Draft genomic DNA sequence of the facultatively methylotrophic bacterium Acidomonas methanolica type strain MB58.</title>
        <authorList>
            <person name="Higashiura N."/>
            <person name="Hadano H."/>
            <person name="Hirakawa H."/>
            <person name="Matsutani M."/>
            <person name="Takabe S."/>
            <person name="Matsushita K."/>
            <person name="Azuma Y."/>
        </authorList>
    </citation>
    <scope>NUCLEOTIDE SEQUENCE [LARGE SCALE GENOMIC DNA]</scope>
    <source>
        <strain evidence="3 4">MB58</strain>
    </source>
</reference>
<comment type="caution">
    <text evidence="3">The sequence shown here is derived from an EMBL/GenBank/DDBJ whole genome shotgun (WGS) entry which is preliminary data.</text>
</comment>
<dbReference type="RefSeq" id="WP_042058179.1">
    <property type="nucleotide sequence ID" value="NZ_BAND01000040.1"/>
</dbReference>
<feature type="domain" description="Flagellar basal body rod protein N-terminal" evidence="2">
    <location>
        <begin position="22"/>
        <end position="46"/>
    </location>
</feature>
<name>A0A023D577_ACIMT</name>
<gene>
    <name evidence="3" type="ORF">Amme_040_033</name>
</gene>
<sequence>MLNADRIAPETGGQGTDLLALGARRLSWLSARQEVLAGNVANADTPDFAPKDVTPFQAAVDEFDVEPVRTNEAHFGVSADPVRVTARPASERSLDGNQVSLEHELEQVADVQDQQHLATNLYTKYMSMFQTVLDK</sequence>
<keyword evidence="4" id="KW-1185">Reference proteome</keyword>
<dbReference type="GO" id="GO:0009425">
    <property type="term" value="C:bacterial-type flagellum basal body"/>
    <property type="evidence" value="ECO:0007669"/>
    <property type="project" value="UniProtKB-SubCell"/>
</dbReference>
<dbReference type="OrthoDB" id="9788334at2"/>
<dbReference type="InterPro" id="IPR001444">
    <property type="entry name" value="Flag_bb_rod_N"/>
</dbReference>
<dbReference type="AlphaFoldDB" id="A0A023D577"/>
<protein>
    <submittedName>
        <fullName evidence="3">Flagellar basal-body rod protein FlgB</fullName>
    </submittedName>
</protein>
<keyword evidence="3" id="KW-0966">Cell projection</keyword>
<evidence type="ECO:0000313" key="4">
    <source>
        <dbReference type="Proteomes" id="UP000019760"/>
    </source>
</evidence>
<proteinExistence type="predicted"/>
<evidence type="ECO:0000313" key="3">
    <source>
        <dbReference type="EMBL" id="GAJ28961.1"/>
    </source>
</evidence>
<evidence type="ECO:0000256" key="1">
    <source>
        <dbReference type="ARBA" id="ARBA00004117"/>
    </source>
</evidence>
<comment type="subcellular location">
    <subcellularLocation>
        <location evidence="1">Bacterial flagellum basal body</location>
    </subcellularLocation>
</comment>
<reference evidence="4" key="1">
    <citation type="journal article" date="2014" name="FEMS Microbiol. Lett.">
        <title>Draft Genomic DNA Sequence of the Facultatively Methylotrophic Bacterium Acidomonas methanolica type strain MB58.</title>
        <authorList>
            <person name="Higashiura N."/>
            <person name="Hadano H."/>
            <person name="Hirakawa H."/>
            <person name="Matsutani M."/>
            <person name="Takabe S."/>
            <person name="Matsushita K."/>
            <person name="Azuma Y."/>
        </authorList>
    </citation>
    <scope>NUCLEOTIDE SEQUENCE [LARGE SCALE GENOMIC DNA]</scope>
    <source>
        <strain evidence="4">MB58</strain>
    </source>
</reference>
<dbReference type="EMBL" id="BAND01000040">
    <property type="protein sequence ID" value="GAJ28961.1"/>
    <property type="molecule type" value="Genomic_DNA"/>
</dbReference>
<dbReference type="Proteomes" id="UP000019760">
    <property type="component" value="Unassembled WGS sequence"/>
</dbReference>
<keyword evidence="3" id="KW-0969">Cilium</keyword>
<accession>A0A023D577</accession>
<organism evidence="3 4">
    <name type="scientific">Acidomonas methanolica NBRC 104435</name>
    <dbReference type="NCBI Taxonomy" id="1231351"/>
    <lineage>
        <taxon>Bacteria</taxon>
        <taxon>Pseudomonadati</taxon>
        <taxon>Pseudomonadota</taxon>
        <taxon>Alphaproteobacteria</taxon>
        <taxon>Acetobacterales</taxon>
        <taxon>Acetobacteraceae</taxon>
        <taxon>Acidomonas</taxon>
    </lineage>
</organism>